<protein>
    <submittedName>
        <fullName evidence="2">Protein phosphatase CheZ</fullName>
    </submittedName>
</protein>
<organism evidence="2 3">
    <name type="scientific">Skermanella cutis</name>
    <dbReference type="NCBI Taxonomy" id="2775420"/>
    <lineage>
        <taxon>Bacteria</taxon>
        <taxon>Pseudomonadati</taxon>
        <taxon>Pseudomonadota</taxon>
        <taxon>Alphaproteobacteria</taxon>
        <taxon>Rhodospirillales</taxon>
        <taxon>Azospirillaceae</taxon>
        <taxon>Skermanella</taxon>
    </lineage>
</organism>
<evidence type="ECO:0000313" key="3">
    <source>
        <dbReference type="Proteomes" id="UP000595197"/>
    </source>
</evidence>
<feature type="compositionally biased region" description="Pro residues" evidence="1">
    <location>
        <begin position="179"/>
        <end position="206"/>
    </location>
</feature>
<accession>A0ABX7BEK2</accession>
<keyword evidence="3" id="KW-1185">Reference proteome</keyword>
<feature type="region of interest" description="Disordered" evidence="1">
    <location>
        <begin position="140"/>
        <end position="313"/>
    </location>
</feature>
<feature type="compositionally biased region" description="Pro residues" evidence="1">
    <location>
        <begin position="161"/>
        <end position="172"/>
    </location>
</feature>
<dbReference type="SUPFAM" id="SSF75708">
    <property type="entry name" value="Chemotaxis phosphatase CheZ"/>
    <property type="match status" value="1"/>
</dbReference>
<dbReference type="Proteomes" id="UP000595197">
    <property type="component" value="Chromosome"/>
</dbReference>
<gene>
    <name evidence="2" type="ORF">IGS68_17730</name>
</gene>
<name>A0ABX7BEK2_9PROT</name>
<dbReference type="EMBL" id="CP067420">
    <property type="protein sequence ID" value="QQP92498.1"/>
    <property type="molecule type" value="Genomic_DNA"/>
</dbReference>
<sequence>MAGSIEKARREVAALQPPDSGNNKILSATNELDAIVSATERASFDILNSAERLMDLGAKLRKGGADPDLCTEVESEVMNIFTACSFQDLTGQRTSKVVNALRYIEQRVNAMIAIWGVEGVKPADEVPDVFIDKRPDAHLLNGPALDGQGVSQSDVDALFADPPPAPAPPPKPAKAAVPVSPPPPVPVTPPPTHPPAPPAVAVPAPPKAARKAEKAPPKPKAAAKPTPPPPVDKAASPPAPKPPAAPPVAKPPPAPEPPVVTAPPPTAPAPPAPPPPAPPPPAPPPPAPPPPPPAAAPAPKAALDQSAIDALFG</sequence>
<feature type="compositionally biased region" description="Pro residues" evidence="1">
    <location>
        <begin position="225"/>
        <end position="296"/>
    </location>
</feature>
<dbReference type="Pfam" id="PF04344">
    <property type="entry name" value="CheZ"/>
    <property type="match status" value="1"/>
</dbReference>
<reference evidence="2" key="1">
    <citation type="submission" date="2021-02" db="EMBL/GenBank/DDBJ databases">
        <title>Skermanella TT6 skin isolate.</title>
        <authorList>
            <person name="Lee K."/>
            <person name="Ganzorig M."/>
        </authorList>
    </citation>
    <scope>NUCLEOTIDE SEQUENCE</scope>
    <source>
        <strain evidence="2">TT6</strain>
    </source>
</reference>
<dbReference type="Gene3D" id="1.10.287.500">
    <property type="entry name" value="Helix hairpin bin"/>
    <property type="match status" value="1"/>
</dbReference>
<evidence type="ECO:0000256" key="1">
    <source>
        <dbReference type="SAM" id="MobiDB-lite"/>
    </source>
</evidence>
<evidence type="ECO:0000313" key="2">
    <source>
        <dbReference type="EMBL" id="QQP92498.1"/>
    </source>
</evidence>
<proteinExistence type="predicted"/>
<dbReference type="InterPro" id="IPR007439">
    <property type="entry name" value="Chemotax_Pase_CheZ"/>
</dbReference>